<organism evidence="3 4">
    <name type="scientific">Aspergillus calidoustus</name>
    <dbReference type="NCBI Taxonomy" id="454130"/>
    <lineage>
        <taxon>Eukaryota</taxon>
        <taxon>Fungi</taxon>
        <taxon>Dikarya</taxon>
        <taxon>Ascomycota</taxon>
        <taxon>Pezizomycotina</taxon>
        <taxon>Eurotiomycetes</taxon>
        <taxon>Eurotiomycetidae</taxon>
        <taxon>Eurotiales</taxon>
        <taxon>Aspergillaceae</taxon>
        <taxon>Aspergillus</taxon>
        <taxon>Aspergillus subgen. Nidulantes</taxon>
    </lineage>
</organism>
<dbReference type="CDD" id="cd02846">
    <property type="entry name" value="PAZ_argonaute_like"/>
    <property type="match status" value="1"/>
</dbReference>
<reference evidence="4" key="1">
    <citation type="journal article" date="2016" name="Genome Announc.">
        <title>Draft genome sequences of fungus Aspergillus calidoustus.</title>
        <authorList>
            <person name="Horn F."/>
            <person name="Linde J."/>
            <person name="Mattern D.J."/>
            <person name="Walther G."/>
            <person name="Guthke R."/>
            <person name="Scherlach K."/>
            <person name="Martin K."/>
            <person name="Brakhage A.A."/>
            <person name="Petzke L."/>
            <person name="Valiante V."/>
        </authorList>
    </citation>
    <scope>NUCLEOTIDE SEQUENCE [LARGE SCALE GENOMIC DNA]</scope>
    <source>
        <strain evidence="4">SF006504</strain>
    </source>
</reference>
<dbReference type="Gene3D" id="2.170.260.10">
    <property type="entry name" value="paz domain"/>
    <property type="match status" value="1"/>
</dbReference>
<dbReference type="InterPro" id="IPR036085">
    <property type="entry name" value="PAZ_dom_sf"/>
</dbReference>
<dbReference type="Pfam" id="PF08699">
    <property type="entry name" value="ArgoL1"/>
    <property type="match status" value="1"/>
</dbReference>
<dbReference type="Gene3D" id="3.40.50.2300">
    <property type="match status" value="1"/>
</dbReference>
<dbReference type="InterPro" id="IPR036397">
    <property type="entry name" value="RNaseH_sf"/>
</dbReference>
<name>A0A0U5G8T1_ASPCI</name>
<dbReference type="Pfam" id="PF16488">
    <property type="entry name" value="ArgoL2"/>
    <property type="match status" value="1"/>
</dbReference>
<dbReference type="InterPro" id="IPR003165">
    <property type="entry name" value="Piwi"/>
</dbReference>
<evidence type="ECO:0000259" key="2">
    <source>
        <dbReference type="PROSITE" id="PS50822"/>
    </source>
</evidence>
<dbReference type="InterPro" id="IPR014811">
    <property type="entry name" value="ArgoL1"/>
</dbReference>
<feature type="region of interest" description="Disordered" evidence="1">
    <location>
        <begin position="1"/>
        <end position="50"/>
    </location>
</feature>
<evidence type="ECO:0000313" key="4">
    <source>
        <dbReference type="Proteomes" id="UP000054771"/>
    </source>
</evidence>
<dbReference type="STRING" id="454130.A0A0U5G8T1"/>
<dbReference type="SUPFAM" id="SSF101690">
    <property type="entry name" value="PAZ domain"/>
    <property type="match status" value="1"/>
</dbReference>
<proteinExistence type="predicted"/>
<dbReference type="InterPro" id="IPR045246">
    <property type="entry name" value="Piwi_ago-like"/>
</dbReference>
<dbReference type="InterPro" id="IPR032472">
    <property type="entry name" value="ArgoL2"/>
</dbReference>
<dbReference type="SMART" id="SM00950">
    <property type="entry name" value="Piwi"/>
    <property type="match status" value="1"/>
</dbReference>
<gene>
    <name evidence="3" type="ORF">ASPCAL11662</name>
</gene>
<feature type="domain" description="Piwi" evidence="2">
    <location>
        <begin position="641"/>
        <end position="959"/>
    </location>
</feature>
<dbReference type="AlphaFoldDB" id="A0A0U5G8T1"/>
<accession>A0A0U5G8T1</accession>
<dbReference type="Pfam" id="PF16486">
    <property type="entry name" value="ArgoN"/>
    <property type="match status" value="1"/>
</dbReference>
<dbReference type="SUPFAM" id="SSF53098">
    <property type="entry name" value="Ribonuclease H-like"/>
    <property type="match status" value="1"/>
</dbReference>
<sequence>MTTYAESYVRAEPYGSAPQGANANRRNKAKPLHGGRRHGKDIFRQNGGPILDRNVRETEDAISTQLRSHAESQLQPSMPKRPGFGSRGLETLLYANCFHLSTPSGCEVFRYNLETEQSHGTCKLRRIIGILLEEHFLDARGQIASDLCSTLVSPIDLLQGDNTAHVFDVHYTDHFAHGNPRTPSVYRVRVIPTGKISISNLVQHLSSTNASDICHDKAEILHALTTILGHYSRARSDIVPMDGNKRFAVSGNLAEPFNLGAGLEALRGFSFSVRAATARLLVGCQVEYSLCFRGGGLPKVIASYRREASPSSIRLERFLRRIQVEVTHYRRQVEDDGSESGYIPRFKVIAGLASPSDGRILPHPPIVPRHGAGPREVQFWLQDPVQSVDGNSSDVEMGEVFESGYGCESGRYVTVEDYFVRRYGIYPDPSLPVIRLLGRSKNPLYVPAEVCVVRSGQPVASHLSGEQESRMMDVAIRSPAENARSIVTRGAQLLGFSTESDSILHKLGFQISPGLITVPARILPPPSIVYANGNKADVASGVWRQNNTKFYKPGRLSSWAFIYIVNDRDREIFKKPAELYDCLGTLRGRLKQFGVEAPPISDGRRVDVKAAYDRGNYDANELDEIIGSSVSRLLKRHRQDLIMAILSSPNSHIYSSVKRVCDVHLGVNNVCMLASKLAKKNEQYLGGVCLKVNLKLGGVNQVLGAERSGIISKGKTMIVGIDVTHPAAGSSSDTPSVAGMVASIDRHLAQWPADIQIQTSRQETGAPLDRMLKSRLELWAATNGQLPENIIVYRDGVSSSQYEQVARDEVPLLKSACGDIYPQAMQSKGIPRLSVIIVCKRHRTRFYPARESDADKLSNPKNGTVIDRGVTEAREWDFYLQSHTALHGTARPAHYYVVWDEIFRSQKASSLSLRNAADILEDFTHDLCYLFGRATRAVSICPPAYYADLLCDRARCYLKDVFDGRVQRGGGSREENEIAYGEIVSRFDRIQVHSSLRRSMFYI</sequence>
<dbReference type="Proteomes" id="UP000054771">
    <property type="component" value="Unassembled WGS sequence"/>
</dbReference>
<dbReference type="PANTHER" id="PTHR22891">
    <property type="entry name" value="EUKARYOTIC TRANSLATION INITIATION FACTOR 2C"/>
    <property type="match status" value="1"/>
</dbReference>
<evidence type="ECO:0000313" key="3">
    <source>
        <dbReference type="EMBL" id="CEL08513.1"/>
    </source>
</evidence>
<dbReference type="EMBL" id="CDMC01000011">
    <property type="protein sequence ID" value="CEL08513.1"/>
    <property type="molecule type" value="Genomic_DNA"/>
</dbReference>
<feature type="compositionally biased region" description="Basic residues" evidence="1">
    <location>
        <begin position="25"/>
        <end position="39"/>
    </location>
</feature>
<dbReference type="InterPro" id="IPR012337">
    <property type="entry name" value="RNaseH-like_sf"/>
</dbReference>
<protein>
    <recommendedName>
        <fullName evidence="2">Piwi domain-containing protein</fullName>
    </recommendedName>
</protein>
<evidence type="ECO:0000256" key="1">
    <source>
        <dbReference type="SAM" id="MobiDB-lite"/>
    </source>
</evidence>
<dbReference type="PROSITE" id="PS50822">
    <property type="entry name" value="PIWI"/>
    <property type="match status" value="1"/>
</dbReference>
<dbReference type="OrthoDB" id="10252740at2759"/>
<dbReference type="OMA" id="HELCYLF"/>
<dbReference type="Pfam" id="PF02171">
    <property type="entry name" value="Piwi"/>
    <property type="match status" value="1"/>
</dbReference>
<dbReference type="InterPro" id="IPR032474">
    <property type="entry name" value="Argonaute_N"/>
</dbReference>
<dbReference type="Gene3D" id="3.30.420.10">
    <property type="entry name" value="Ribonuclease H-like superfamily/Ribonuclease H"/>
    <property type="match status" value="1"/>
</dbReference>
<dbReference type="GO" id="GO:0003676">
    <property type="term" value="F:nucleic acid binding"/>
    <property type="evidence" value="ECO:0007669"/>
    <property type="project" value="InterPro"/>
</dbReference>
<keyword evidence="4" id="KW-1185">Reference proteome</keyword>
<dbReference type="CDD" id="cd04657">
    <property type="entry name" value="Piwi_ago-like"/>
    <property type="match status" value="1"/>
</dbReference>